<feature type="transmembrane region" description="Helical" evidence="1">
    <location>
        <begin position="12"/>
        <end position="29"/>
    </location>
</feature>
<feature type="transmembrane region" description="Helical" evidence="1">
    <location>
        <begin position="87"/>
        <end position="107"/>
    </location>
</feature>
<keyword evidence="1" id="KW-1133">Transmembrane helix</keyword>
<dbReference type="Proteomes" id="UP000232230">
    <property type="component" value="Chromosome"/>
</dbReference>
<keyword evidence="1" id="KW-0472">Membrane</keyword>
<reference evidence="2 3" key="1">
    <citation type="submission" date="2017-11" db="EMBL/GenBank/DDBJ databases">
        <title>Genome sequence of Entomoplasma somnilux PYAN-1 (ATCC 49194).</title>
        <authorList>
            <person name="Lo W.-S."/>
            <person name="Gasparich G.E."/>
            <person name="Kuo C.-H."/>
        </authorList>
    </citation>
    <scope>NUCLEOTIDE SEQUENCE [LARGE SCALE GENOMIC DNA]</scope>
    <source>
        <strain evidence="2 3">PYAN-1</strain>
    </source>
</reference>
<evidence type="ECO:0000313" key="3">
    <source>
        <dbReference type="Proteomes" id="UP000232230"/>
    </source>
</evidence>
<feature type="transmembrane region" description="Helical" evidence="1">
    <location>
        <begin position="127"/>
        <end position="155"/>
    </location>
</feature>
<dbReference type="AlphaFoldDB" id="A0A2K8P0X8"/>
<keyword evidence="1" id="KW-0812">Transmembrane</keyword>
<feature type="transmembrane region" description="Helical" evidence="1">
    <location>
        <begin position="35"/>
        <end position="66"/>
    </location>
</feature>
<gene>
    <name evidence="2" type="ORF">ESOMN_v1c01680</name>
</gene>
<keyword evidence="3" id="KW-1185">Reference proteome</keyword>
<sequence>MERKKTLVDKISIFFTATSLAHFLLAFLITPDKWFYSFAFTTLNLGLIFATLLFSLTILILLSKILKNYRLGIKNLVKVQISKNFKIALFLWAFEVLIEIIIFISSLTNHMGEMNSLIELGKMNNEVLYAVYITEIVSISLMLVTTITSTVLLLLASKALAFVSQNGDLVTGVWTLAYNVSLLIKDLFKKRTKEIKDIEEKKSFKNDNFVVDKYSDVELKITTIENQKLKEAKKGLTPPDYLF</sequence>
<name>A0A2K8P0X8_9MOLU</name>
<evidence type="ECO:0000313" key="2">
    <source>
        <dbReference type="EMBL" id="ATZ18553.1"/>
    </source>
</evidence>
<proteinExistence type="predicted"/>
<organism evidence="2 3">
    <name type="scientific">Williamsoniiplasma somnilux</name>
    <dbReference type="NCBI Taxonomy" id="215578"/>
    <lineage>
        <taxon>Bacteria</taxon>
        <taxon>Bacillati</taxon>
        <taxon>Mycoplasmatota</taxon>
        <taxon>Mollicutes</taxon>
        <taxon>Entomoplasmatales</taxon>
        <taxon>Williamsoniiplasma</taxon>
    </lineage>
</organism>
<accession>A0A2K8P0X8</accession>
<dbReference type="RefSeq" id="WP_024863761.1">
    <property type="nucleotide sequence ID" value="NZ_CP024965.1"/>
</dbReference>
<protein>
    <submittedName>
        <fullName evidence="2">Uncharacterized protein</fullName>
    </submittedName>
</protein>
<dbReference type="EMBL" id="CP024965">
    <property type="protein sequence ID" value="ATZ18553.1"/>
    <property type="molecule type" value="Genomic_DNA"/>
</dbReference>
<dbReference type="KEGG" id="esx:ESOMN_v1c01680"/>
<evidence type="ECO:0000256" key="1">
    <source>
        <dbReference type="SAM" id="Phobius"/>
    </source>
</evidence>